<dbReference type="RefSeq" id="WP_146324056.1">
    <property type="nucleotide sequence ID" value="NZ_BAABLR010000024.1"/>
</dbReference>
<evidence type="ECO:0000259" key="1">
    <source>
        <dbReference type="Pfam" id="PF00005"/>
    </source>
</evidence>
<reference evidence="2 3" key="1">
    <citation type="submission" date="2019-08" db="EMBL/GenBank/DDBJ databases">
        <authorList>
            <person name="Lei W."/>
        </authorList>
    </citation>
    <scope>NUCLEOTIDE SEQUENCE [LARGE SCALE GENOMIC DNA]</scope>
    <source>
        <strain evidence="2 3">CCUG 58627</strain>
    </source>
</reference>
<gene>
    <name evidence="2" type="ORF">FRX94_05115</name>
</gene>
<dbReference type="SUPFAM" id="SSF52540">
    <property type="entry name" value="P-loop containing nucleoside triphosphate hydrolases"/>
    <property type="match status" value="1"/>
</dbReference>
<dbReference type="OrthoDB" id="4927383at2"/>
<organism evidence="2 3">
    <name type="scientific">Corynebacterium canis</name>
    <dbReference type="NCBI Taxonomy" id="679663"/>
    <lineage>
        <taxon>Bacteria</taxon>
        <taxon>Bacillati</taxon>
        <taxon>Actinomycetota</taxon>
        <taxon>Actinomycetes</taxon>
        <taxon>Mycobacteriales</taxon>
        <taxon>Corynebacteriaceae</taxon>
        <taxon>Corynebacterium</taxon>
    </lineage>
</organism>
<accession>A0A5C5ULQ4</accession>
<dbReference type="Proteomes" id="UP000320791">
    <property type="component" value="Unassembled WGS sequence"/>
</dbReference>
<dbReference type="Gene3D" id="3.40.50.300">
    <property type="entry name" value="P-loop containing nucleotide triphosphate hydrolases"/>
    <property type="match status" value="1"/>
</dbReference>
<dbReference type="Pfam" id="PF00005">
    <property type="entry name" value="ABC_tran"/>
    <property type="match status" value="1"/>
</dbReference>
<evidence type="ECO:0000313" key="3">
    <source>
        <dbReference type="Proteomes" id="UP000320791"/>
    </source>
</evidence>
<keyword evidence="2" id="KW-0067">ATP-binding</keyword>
<dbReference type="AlphaFoldDB" id="A0A5C5ULQ4"/>
<keyword evidence="2" id="KW-0547">Nucleotide-binding</keyword>
<name>A0A5C5ULQ4_9CORY</name>
<evidence type="ECO:0000313" key="2">
    <source>
        <dbReference type="EMBL" id="TWT26612.1"/>
    </source>
</evidence>
<feature type="domain" description="ABC transporter" evidence="1">
    <location>
        <begin position="23"/>
        <end position="89"/>
    </location>
</feature>
<proteinExistence type="predicted"/>
<sequence>MDSPAVIARGITVRGEEGPVYGPLHFEIPTTGLTVLAGRSGSGRTALALTIAGRMKPSAGELTVLGETKPSKIRPKVALAGVASIDQLDRNVRLSVVFSEHRAWSTPWLMWARRADQQYYEEICQPIFGVRELPPLHAYVGEITALDRLLIRIALAVNPARGSKIEMLVMDDLEQVREDEDRALLLDTLAKLSDAMPVAVNSVNPLPHFPSIELITDDAYIHHPKEHQ</sequence>
<dbReference type="EMBL" id="VOHM01000008">
    <property type="protein sequence ID" value="TWT26612.1"/>
    <property type="molecule type" value="Genomic_DNA"/>
</dbReference>
<dbReference type="InterPro" id="IPR027417">
    <property type="entry name" value="P-loop_NTPase"/>
</dbReference>
<dbReference type="InterPro" id="IPR003439">
    <property type="entry name" value="ABC_transporter-like_ATP-bd"/>
</dbReference>
<comment type="caution">
    <text evidence="2">The sequence shown here is derived from an EMBL/GenBank/DDBJ whole genome shotgun (WGS) entry which is preliminary data.</text>
</comment>
<dbReference type="CDD" id="cd00267">
    <property type="entry name" value="ABC_ATPase"/>
    <property type="match status" value="1"/>
</dbReference>
<keyword evidence="3" id="KW-1185">Reference proteome</keyword>
<dbReference type="GO" id="GO:0016887">
    <property type="term" value="F:ATP hydrolysis activity"/>
    <property type="evidence" value="ECO:0007669"/>
    <property type="project" value="InterPro"/>
</dbReference>
<dbReference type="GO" id="GO:0005524">
    <property type="term" value="F:ATP binding"/>
    <property type="evidence" value="ECO:0007669"/>
    <property type="project" value="UniProtKB-KW"/>
</dbReference>
<protein>
    <submittedName>
        <fullName evidence="2">ATP-binding cassette domain-containing protein</fullName>
    </submittedName>
</protein>